<gene>
    <name evidence="2" type="ORF">CLF_102046</name>
</gene>
<dbReference type="Proteomes" id="UP000008909">
    <property type="component" value="Unassembled WGS sequence"/>
</dbReference>
<feature type="compositionally biased region" description="Polar residues" evidence="1">
    <location>
        <begin position="751"/>
        <end position="768"/>
    </location>
</feature>
<reference evidence="2" key="1">
    <citation type="journal article" date="2011" name="Genome Biol.">
        <title>The draft genome of the carcinogenic human liver fluke Clonorchis sinensis.</title>
        <authorList>
            <person name="Wang X."/>
            <person name="Chen W."/>
            <person name="Huang Y."/>
            <person name="Sun J."/>
            <person name="Men J."/>
            <person name="Liu H."/>
            <person name="Luo F."/>
            <person name="Guo L."/>
            <person name="Lv X."/>
            <person name="Deng C."/>
            <person name="Zhou C."/>
            <person name="Fan Y."/>
            <person name="Li X."/>
            <person name="Huang L."/>
            <person name="Hu Y."/>
            <person name="Liang C."/>
            <person name="Hu X."/>
            <person name="Xu J."/>
            <person name="Yu X."/>
        </authorList>
    </citation>
    <scope>NUCLEOTIDE SEQUENCE [LARGE SCALE GENOMIC DNA]</scope>
    <source>
        <strain evidence="2">Henan</strain>
    </source>
</reference>
<reference key="2">
    <citation type="submission" date="2011-10" db="EMBL/GenBank/DDBJ databases">
        <title>The genome and transcriptome sequence of Clonorchis sinensis provide insights into the carcinogenic liver fluke.</title>
        <authorList>
            <person name="Wang X."/>
            <person name="Huang Y."/>
            <person name="Chen W."/>
            <person name="Liu H."/>
            <person name="Guo L."/>
            <person name="Chen Y."/>
            <person name="Luo F."/>
            <person name="Zhou W."/>
            <person name="Sun J."/>
            <person name="Mao Q."/>
            <person name="Liang P."/>
            <person name="Zhou C."/>
            <person name="Tian Y."/>
            <person name="Men J."/>
            <person name="Lv X."/>
            <person name="Huang L."/>
            <person name="Zhou J."/>
            <person name="Hu Y."/>
            <person name="Li R."/>
            <person name="Zhang F."/>
            <person name="Lei H."/>
            <person name="Li X."/>
            <person name="Hu X."/>
            <person name="Liang C."/>
            <person name="Xu J."/>
            <person name="Wu Z."/>
            <person name="Yu X."/>
        </authorList>
    </citation>
    <scope>NUCLEOTIDE SEQUENCE</scope>
    <source>
        <strain>Henan</strain>
    </source>
</reference>
<evidence type="ECO:0000313" key="2">
    <source>
        <dbReference type="EMBL" id="GAA48795.1"/>
    </source>
</evidence>
<feature type="region of interest" description="Disordered" evidence="1">
    <location>
        <begin position="150"/>
        <end position="172"/>
    </location>
</feature>
<feature type="region of interest" description="Disordered" evidence="1">
    <location>
        <begin position="748"/>
        <end position="772"/>
    </location>
</feature>
<organism evidence="2 3">
    <name type="scientific">Clonorchis sinensis</name>
    <name type="common">Chinese liver fluke</name>
    <dbReference type="NCBI Taxonomy" id="79923"/>
    <lineage>
        <taxon>Eukaryota</taxon>
        <taxon>Metazoa</taxon>
        <taxon>Spiralia</taxon>
        <taxon>Lophotrochozoa</taxon>
        <taxon>Platyhelminthes</taxon>
        <taxon>Trematoda</taxon>
        <taxon>Digenea</taxon>
        <taxon>Opisthorchiida</taxon>
        <taxon>Opisthorchiata</taxon>
        <taxon>Opisthorchiidae</taxon>
        <taxon>Clonorchis</taxon>
    </lineage>
</organism>
<dbReference type="EMBL" id="DF142910">
    <property type="protein sequence ID" value="GAA48795.1"/>
    <property type="molecule type" value="Genomic_DNA"/>
</dbReference>
<accession>G7Y760</accession>
<dbReference type="AlphaFoldDB" id="G7Y760"/>
<evidence type="ECO:0000313" key="3">
    <source>
        <dbReference type="Proteomes" id="UP000008909"/>
    </source>
</evidence>
<sequence length="1100" mass="123572">MDLTNSSTVQSNWLNVGNADPQIQASCKEIIDLPLVSAYNQAFLETITEEGSEFEPSDDGSFSWGNHADSYQVEILSNDSVHKNQGSGLDQQMIGDLECPVDYIDVSDICLSLRGPLGSDRIAGSRDIEQPSTDLCEVDRTTPHLHEAVNRRSSYDSSSLNEPFDTSDYQRYDNVDPKQAEDVRLVSGKTQEKKDFLRTPPASWIEPRNEEMEDEVLVLSADSGTNRLCWKLESIDVSQKESRPVVGKGNGFPWHRRCEEISVTNGQKTNVPQTKSPEDLTDQLNHPHLLYSGDKPRYEYPTDCSLFGPPTQSIRRDESILGPALGKESQDKMHAFAENPLSRQTNSSFLVDSQGSTTSSTFQPVSRLSGQGMGSAEWSWQPQLQGSFSPHFPTHFTMNSRRTENHCGDWSHNSNFPVIQPCSQRFQSRFQGSSFIPRPPPLPKAIVTSHFAPCFPSTNPVPPCDRNNTSNNFLNSSCMFSQTHPFGSEAEKPNSSLATVRLEQSSAQLANDTDCLWRRKLASESLINKTGEAKNEFGFYSSYPKQHYSNFELNETRATDQYYSGVDVSPVGFSNTKPTVSMRMVHPSFAARNGLYENVQVSETELAIQTRGGITSNFSKNSGFKAEQMGDVACVRPTLNGTSKIKERKYAPGVEFQNSMWIANSTPRSELSANSSEPYEAPKSAVQAGTFGCKSDSPSMSELLKPSVSNGFRPLHRSPAVLGVSELLSKTDEELCKFMEDVRIPKVQERPSPQGSEATQNQITSMPTDHSPARRRFHYINNQNSKPSYCETLGTDSASDQLDRRSFYDYGCDDEDEEVEDDEDLFEPPGVNSLNERIATRKSHPINPSNHSALQDRTHLYNMPFETASSILDDIMKLDMDGSRYVWSDTCHSPHSTKQDHIFSKSNNHVLGRDIFEPWDLPYIDSDAFAGEPWAAIYGPPLETFIRRPKKASLDEITLTSSKSGFCLRYCRFVIWAKRKKHGDTCLGENDTSAQLDFHTISYNYATQELYSHIKFRPNCSCSLRFKSVLPFHLHSNHYAKNLPHAHKSLNNSLVVYHVMFHLDVRVTRWYTRAYKQSVIAGFMVFNNAIKKSSNTEACR</sequence>
<evidence type="ECO:0000256" key="1">
    <source>
        <dbReference type="SAM" id="MobiDB-lite"/>
    </source>
</evidence>
<keyword evidence="3" id="KW-1185">Reference proteome</keyword>
<proteinExistence type="predicted"/>
<name>G7Y760_CLOSI</name>
<protein>
    <submittedName>
        <fullName evidence="2">Uncharacterized protein</fullName>
    </submittedName>
</protein>